<evidence type="ECO:0000313" key="3">
    <source>
        <dbReference type="Proteomes" id="UP001501257"/>
    </source>
</evidence>
<accession>A0ABP9TP74</accession>
<evidence type="ECO:0008006" key="4">
    <source>
        <dbReference type="Google" id="ProtNLM"/>
    </source>
</evidence>
<reference evidence="3" key="1">
    <citation type="journal article" date="2019" name="Int. J. Syst. Evol. Microbiol.">
        <title>The Global Catalogue of Microorganisms (GCM) 10K type strain sequencing project: providing services to taxonomists for standard genome sequencing and annotation.</title>
        <authorList>
            <consortium name="The Broad Institute Genomics Platform"/>
            <consortium name="The Broad Institute Genome Sequencing Center for Infectious Disease"/>
            <person name="Wu L."/>
            <person name="Ma J."/>
        </authorList>
    </citation>
    <scope>NUCLEOTIDE SEQUENCE [LARGE SCALE GENOMIC DNA]</scope>
    <source>
        <strain evidence="3">JCM 18952</strain>
    </source>
</reference>
<feature type="transmembrane region" description="Helical" evidence="1">
    <location>
        <begin position="20"/>
        <end position="39"/>
    </location>
</feature>
<gene>
    <name evidence="2" type="ORF">GCM10025778_25180</name>
</gene>
<dbReference type="EMBL" id="BAABLK010000034">
    <property type="protein sequence ID" value="GAA5227985.1"/>
    <property type="molecule type" value="Genomic_DNA"/>
</dbReference>
<keyword evidence="1" id="KW-0812">Transmembrane</keyword>
<keyword evidence="1" id="KW-0472">Membrane</keyword>
<feature type="transmembrane region" description="Helical" evidence="1">
    <location>
        <begin position="46"/>
        <end position="64"/>
    </location>
</feature>
<organism evidence="2 3">
    <name type="scientific">Paeniglutamicibacter antarcticus</name>
    <dbReference type="NCBI Taxonomy" id="494023"/>
    <lineage>
        <taxon>Bacteria</taxon>
        <taxon>Bacillati</taxon>
        <taxon>Actinomycetota</taxon>
        <taxon>Actinomycetes</taxon>
        <taxon>Micrococcales</taxon>
        <taxon>Micrococcaceae</taxon>
        <taxon>Paeniglutamicibacter</taxon>
    </lineage>
</organism>
<sequence>MDELFYNLFSQAPGTDSGTQVALFSVSALLSFIAMVLLARRNDLGWWAQILAVFAGPLVIALQFQERSFLFYAVPALLAAAFGLWRFSRFENAGRFGRKVVQRGFGIKSLLVGVVLLAVFAALRMGRMLTTGFIFTDGTTSLWVSLAAEAALVVALIGVACGYRWAWLAASVSSIAYIIVLFGNNPALGLLGVTVFQALAGIYGWFTWRNQHTKESLEADMQSTAKYPPSPYTA</sequence>
<feature type="transmembrane region" description="Helical" evidence="1">
    <location>
        <begin position="188"/>
        <end position="206"/>
    </location>
</feature>
<evidence type="ECO:0000313" key="2">
    <source>
        <dbReference type="EMBL" id="GAA5227985.1"/>
    </source>
</evidence>
<feature type="transmembrane region" description="Helical" evidence="1">
    <location>
        <begin position="100"/>
        <end position="122"/>
    </location>
</feature>
<dbReference type="RefSeq" id="WP_210099996.1">
    <property type="nucleotide sequence ID" value="NZ_BAABLK010000034.1"/>
</dbReference>
<feature type="transmembrane region" description="Helical" evidence="1">
    <location>
        <begin position="70"/>
        <end position="88"/>
    </location>
</feature>
<name>A0ABP9TP74_9MICC</name>
<dbReference type="Proteomes" id="UP001501257">
    <property type="component" value="Unassembled WGS sequence"/>
</dbReference>
<comment type="caution">
    <text evidence="2">The sequence shown here is derived from an EMBL/GenBank/DDBJ whole genome shotgun (WGS) entry which is preliminary data.</text>
</comment>
<feature type="transmembrane region" description="Helical" evidence="1">
    <location>
        <begin position="165"/>
        <end position="182"/>
    </location>
</feature>
<proteinExistence type="predicted"/>
<keyword evidence="3" id="KW-1185">Reference proteome</keyword>
<evidence type="ECO:0000256" key="1">
    <source>
        <dbReference type="SAM" id="Phobius"/>
    </source>
</evidence>
<feature type="transmembrane region" description="Helical" evidence="1">
    <location>
        <begin position="142"/>
        <end position="160"/>
    </location>
</feature>
<protein>
    <recommendedName>
        <fullName evidence="4">Nicotinamide mononucleotide transporter</fullName>
    </recommendedName>
</protein>
<keyword evidence="1" id="KW-1133">Transmembrane helix</keyword>